<evidence type="ECO:0000256" key="4">
    <source>
        <dbReference type="ARBA" id="ARBA00022692"/>
    </source>
</evidence>
<comment type="subcellular location">
    <subcellularLocation>
        <location evidence="1">Cell membrane</location>
        <topology evidence="1">Multi-pass membrane protein</topology>
    </subcellularLocation>
</comment>
<dbReference type="PANTHER" id="PTHR34583">
    <property type="entry name" value="ANTIPORTER SUBUNIT MNHC2-RELATED"/>
    <property type="match status" value="1"/>
</dbReference>
<evidence type="ECO:0000313" key="9">
    <source>
        <dbReference type="EMBL" id="SHK47395.1"/>
    </source>
</evidence>
<feature type="transmembrane region" description="Helical" evidence="8">
    <location>
        <begin position="6"/>
        <end position="21"/>
    </location>
</feature>
<evidence type="ECO:0000256" key="7">
    <source>
        <dbReference type="SAM" id="MobiDB-lite"/>
    </source>
</evidence>
<evidence type="ECO:0000256" key="2">
    <source>
        <dbReference type="ARBA" id="ARBA00010388"/>
    </source>
</evidence>
<proteinExistence type="inferred from homology"/>
<reference evidence="10" key="1">
    <citation type="submission" date="2016-11" db="EMBL/GenBank/DDBJ databases">
        <authorList>
            <person name="Varghese N."/>
            <person name="Submissions S."/>
        </authorList>
    </citation>
    <scope>NUCLEOTIDE SEQUENCE [LARGE SCALE GENOMIC DNA]</scope>
    <source>
        <strain evidence="10">ALO Sharm</strain>
    </source>
</reference>
<feature type="transmembrane region" description="Helical" evidence="8">
    <location>
        <begin position="28"/>
        <end position="50"/>
    </location>
</feature>
<dbReference type="EMBL" id="FRAL01000003">
    <property type="protein sequence ID" value="SHK47395.1"/>
    <property type="molecule type" value="Genomic_DNA"/>
</dbReference>
<protein>
    <submittedName>
        <fullName evidence="9">Multisubunit potassium/proton antiporter, PhaC subunit</fullName>
    </submittedName>
</protein>
<dbReference type="GO" id="GO:0005886">
    <property type="term" value="C:plasma membrane"/>
    <property type="evidence" value="ECO:0007669"/>
    <property type="project" value="UniProtKB-SubCell"/>
</dbReference>
<evidence type="ECO:0000256" key="8">
    <source>
        <dbReference type="SAM" id="Phobius"/>
    </source>
</evidence>
<keyword evidence="3" id="KW-1003">Cell membrane</keyword>
<name>A0A1M6SRS5_9GAMM</name>
<dbReference type="AlphaFoldDB" id="A0A1M6SRS5"/>
<keyword evidence="6 8" id="KW-0472">Membrane</keyword>
<dbReference type="InterPro" id="IPR039428">
    <property type="entry name" value="NUOK/Mnh_C1-like"/>
</dbReference>
<dbReference type="OrthoDB" id="9799219at2"/>
<dbReference type="RefSeq" id="WP_064699173.1">
    <property type="nucleotide sequence ID" value="NZ_BDEO01000006.1"/>
</dbReference>
<organism evidence="9 10">
    <name type="scientific">Halomonas caseinilytica</name>
    <dbReference type="NCBI Taxonomy" id="438744"/>
    <lineage>
        <taxon>Bacteria</taxon>
        <taxon>Pseudomonadati</taxon>
        <taxon>Pseudomonadota</taxon>
        <taxon>Gammaproteobacteria</taxon>
        <taxon>Oceanospirillales</taxon>
        <taxon>Halomonadaceae</taxon>
        <taxon>Halomonas</taxon>
    </lineage>
</organism>
<evidence type="ECO:0000256" key="6">
    <source>
        <dbReference type="ARBA" id="ARBA00023136"/>
    </source>
</evidence>
<gene>
    <name evidence="9" type="ORF">SAMN05192556_10395</name>
</gene>
<accession>A0A1M6SRS5</accession>
<sequence>MESLYAITTGVLSACGLYLTLRGRTFPVVVGLTLLSYAVNLFLFSMGGLTTDGAVVVNGDGDYADPLPQALVLTAIVIGFAMTAFAVILAMRARGDMGNDHVDGRKHEDREETRR</sequence>
<evidence type="ECO:0000256" key="1">
    <source>
        <dbReference type="ARBA" id="ARBA00004651"/>
    </source>
</evidence>
<keyword evidence="4 8" id="KW-0812">Transmembrane</keyword>
<evidence type="ECO:0000256" key="3">
    <source>
        <dbReference type="ARBA" id="ARBA00022475"/>
    </source>
</evidence>
<evidence type="ECO:0000313" key="10">
    <source>
        <dbReference type="Proteomes" id="UP000184248"/>
    </source>
</evidence>
<feature type="transmembrane region" description="Helical" evidence="8">
    <location>
        <begin position="70"/>
        <end position="91"/>
    </location>
</feature>
<feature type="region of interest" description="Disordered" evidence="7">
    <location>
        <begin position="96"/>
        <end position="115"/>
    </location>
</feature>
<dbReference type="Gene3D" id="1.10.287.3510">
    <property type="match status" value="1"/>
</dbReference>
<dbReference type="NCBIfam" id="NF006573">
    <property type="entry name" value="PRK09094.1"/>
    <property type="match status" value="1"/>
</dbReference>
<dbReference type="PANTHER" id="PTHR34583:SF2">
    <property type="entry name" value="ANTIPORTER SUBUNIT MNHC2-RELATED"/>
    <property type="match status" value="1"/>
</dbReference>
<dbReference type="Proteomes" id="UP000184248">
    <property type="component" value="Unassembled WGS sequence"/>
</dbReference>
<evidence type="ECO:0000256" key="5">
    <source>
        <dbReference type="ARBA" id="ARBA00022989"/>
    </source>
</evidence>
<keyword evidence="5 8" id="KW-1133">Transmembrane helix</keyword>
<comment type="similarity">
    <text evidence="2">Belongs to the CPA3 antiporters (TC 2.A.63) subunit C family.</text>
</comment>
<keyword evidence="10" id="KW-1185">Reference proteome</keyword>
<dbReference type="Pfam" id="PF00420">
    <property type="entry name" value="Oxidored_q2"/>
    <property type="match status" value="1"/>
</dbReference>
<dbReference type="InterPro" id="IPR050601">
    <property type="entry name" value="CPA3_antiporter_subunitC"/>
</dbReference>